<dbReference type="SMART" id="SM00248">
    <property type="entry name" value="ANK"/>
    <property type="match status" value="4"/>
</dbReference>
<dbReference type="CDD" id="cd14688">
    <property type="entry name" value="bZIP_YAP"/>
    <property type="match status" value="1"/>
</dbReference>
<dbReference type="Proteomes" id="UP001408356">
    <property type="component" value="Unassembled WGS sequence"/>
</dbReference>
<evidence type="ECO:0000256" key="4">
    <source>
        <dbReference type="SAM" id="MobiDB-lite"/>
    </source>
</evidence>
<name>A0ABR2V197_9PEZI</name>
<dbReference type="Gene3D" id="1.25.40.20">
    <property type="entry name" value="Ankyrin repeat-containing domain"/>
    <property type="match status" value="1"/>
</dbReference>
<evidence type="ECO:0000256" key="2">
    <source>
        <dbReference type="ARBA" id="ARBA00023043"/>
    </source>
</evidence>
<dbReference type="PROSITE" id="PS00036">
    <property type="entry name" value="BZIP_BASIC"/>
    <property type="match status" value="1"/>
</dbReference>
<dbReference type="InterPro" id="IPR002110">
    <property type="entry name" value="Ankyrin_rpt"/>
</dbReference>
<dbReference type="InterPro" id="IPR036770">
    <property type="entry name" value="Ankyrin_rpt-contain_sf"/>
</dbReference>
<dbReference type="InterPro" id="IPR004827">
    <property type="entry name" value="bZIP"/>
</dbReference>
<keyword evidence="7" id="KW-1185">Reference proteome</keyword>
<dbReference type="SUPFAM" id="SSF48403">
    <property type="entry name" value="Ankyrin repeat"/>
    <property type="match status" value="1"/>
</dbReference>
<evidence type="ECO:0000256" key="1">
    <source>
        <dbReference type="ARBA" id="ARBA00022737"/>
    </source>
</evidence>
<dbReference type="Pfam" id="PF12796">
    <property type="entry name" value="Ank_2"/>
    <property type="match status" value="2"/>
</dbReference>
<protein>
    <submittedName>
        <fullName evidence="6">BZIP domain-containing protein</fullName>
    </submittedName>
</protein>
<sequence length="290" mass="32437">MNHDIDEDAIQRRRLRNREAQRRFREKRRTQNPPNHENLPAGPNAPTFPLSLPHGPRAEKATLYGFIPELPIEYDGEWPEDLDLQNADDITFDSDAIEQHMICPTYGHPSPTTTSMSPGSPAIVDEAPSATSSKRPDATEEDVTANNQPTNWLSPIHMAAQKGNDRIVRMLAQRGIDCNVKDSHGLTPIMYAVIGGHEDVVRSLISQHAHISPTNCNGRRKPSALHLAVSHRHETILGMLLDYCSQDSELIDCYDDEWRTPLHLAIHLDFEAGVLALLQHGADPRRKTLG</sequence>
<dbReference type="PROSITE" id="PS50297">
    <property type="entry name" value="ANK_REP_REGION"/>
    <property type="match status" value="2"/>
</dbReference>
<dbReference type="PANTHER" id="PTHR24198">
    <property type="entry name" value="ANKYRIN REPEAT AND PROTEIN KINASE DOMAIN-CONTAINING PROTEIN"/>
    <property type="match status" value="1"/>
</dbReference>
<evidence type="ECO:0000313" key="6">
    <source>
        <dbReference type="EMBL" id="KAK9420441.1"/>
    </source>
</evidence>
<evidence type="ECO:0000256" key="3">
    <source>
        <dbReference type="PROSITE-ProRule" id="PRU00023"/>
    </source>
</evidence>
<feature type="region of interest" description="Disordered" evidence="4">
    <location>
        <begin position="1"/>
        <end position="54"/>
    </location>
</feature>
<keyword evidence="2 3" id="KW-0040">ANK repeat</keyword>
<reference evidence="6 7" key="1">
    <citation type="journal article" date="2024" name="J. Plant Pathol.">
        <title>Sequence and assembly of the genome of Seiridium unicorne, isolate CBS 538.82, causal agent of cypress canker disease.</title>
        <authorList>
            <person name="Scali E."/>
            <person name="Rocca G.D."/>
            <person name="Danti R."/>
            <person name="Garbelotto M."/>
            <person name="Barberini S."/>
            <person name="Baroncelli R."/>
            <person name="Emiliani G."/>
        </authorList>
    </citation>
    <scope>NUCLEOTIDE SEQUENCE [LARGE SCALE GENOMIC DNA]</scope>
    <source>
        <strain evidence="6 7">BM-138-508</strain>
    </source>
</reference>
<dbReference type="PANTHER" id="PTHR24198:SF165">
    <property type="entry name" value="ANKYRIN REPEAT-CONTAINING PROTEIN-RELATED"/>
    <property type="match status" value="1"/>
</dbReference>
<dbReference type="EMBL" id="JARVKF010000235">
    <property type="protein sequence ID" value="KAK9420441.1"/>
    <property type="molecule type" value="Genomic_DNA"/>
</dbReference>
<dbReference type="PROSITE" id="PS50088">
    <property type="entry name" value="ANK_REPEAT"/>
    <property type="match status" value="2"/>
</dbReference>
<accession>A0ABR2V197</accession>
<feature type="compositionally biased region" description="Low complexity" evidence="4">
    <location>
        <begin position="109"/>
        <end position="121"/>
    </location>
</feature>
<feature type="repeat" description="ANK" evidence="3">
    <location>
        <begin position="151"/>
        <end position="183"/>
    </location>
</feature>
<organism evidence="6 7">
    <name type="scientific">Seiridium unicorne</name>
    <dbReference type="NCBI Taxonomy" id="138068"/>
    <lineage>
        <taxon>Eukaryota</taxon>
        <taxon>Fungi</taxon>
        <taxon>Dikarya</taxon>
        <taxon>Ascomycota</taxon>
        <taxon>Pezizomycotina</taxon>
        <taxon>Sordariomycetes</taxon>
        <taxon>Xylariomycetidae</taxon>
        <taxon>Amphisphaeriales</taxon>
        <taxon>Sporocadaceae</taxon>
        <taxon>Seiridium</taxon>
    </lineage>
</organism>
<evidence type="ECO:0000259" key="5">
    <source>
        <dbReference type="PROSITE" id="PS00036"/>
    </source>
</evidence>
<comment type="caution">
    <text evidence="6">The sequence shown here is derived from an EMBL/GenBank/DDBJ whole genome shotgun (WGS) entry which is preliminary data.</text>
</comment>
<keyword evidence="1" id="KW-0677">Repeat</keyword>
<feature type="domain" description="BZIP" evidence="5">
    <location>
        <begin position="12"/>
        <end position="27"/>
    </location>
</feature>
<evidence type="ECO:0000313" key="7">
    <source>
        <dbReference type="Proteomes" id="UP001408356"/>
    </source>
</evidence>
<proteinExistence type="predicted"/>
<gene>
    <name evidence="6" type="ORF">SUNI508_06437</name>
</gene>
<feature type="repeat" description="ANK" evidence="3">
    <location>
        <begin position="184"/>
        <end position="216"/>
    </location>
</feature>
<feature type="region of interest" description="Disordered" evidence="4">
    <location>
        <begin position="107"/>
        <end position="151"/>
    </location>
</feature>